<name>A0A239X105_STRAI</name>
<accession>A0A239X105</accession>
<keyword evidence="2" id="KW-0808">Transferase</keyword>
<dbReference type="InterPro" id="IPR053941">
    <property type="entry name" value="Csm6_HEPN"/>
</dbReference>
<feature type="domain" description="Csm6 HEPN" evidence="1">
    <location>
        <begin position="75"/>
        <end position="248"/>
    </location>
</feature>
<protein>
    <submittedName>
        <fullName evidence="2">Putative kinase</fullName>
    </submittedName>
</protein>
<evidence type="ECO:0000313" key="3">
    <source>
        <dbReference type="Proteomes" id="UP000215144"/>
    </source>
</evidence>
<organism evidence="2 3">
    <name type="scientific">Streptococcus acidominimus</name>
    <dbReference type="NCBI Taxonomy" id="1326"/>
    <lineage>
        <taxon>Bacteria</taxon>
        <taxon>Bacillati</taxon>
        <taxon>Bacillota</taxon>
        <taxon>Bacilli</taxon>
        <taxon>Lactobacillales</taxon>
        <taxon>Streptococcaceae</taxon>
        <taxon>Streptococcus</taxon>
    </lineage>
</organism>
<dbReference type="EMBL" id="LT906454">
    <property type="protein sequence ID" value="SNV40229.1"/>
    <property type="molecule type" value="Genomic_DNA"/>
</dbReference>
<sequence length="255" mass="29895">MAIDIDKISVLLNLYAYHHLSKVLDQKVSQPLSFLLQSLNERRELNVAFLFEKEVDRWACEAHFKRNLVSNPYEKELLANYILDLEAKLRNGKIIDFVRAVSPILYRLFLKLLEDEIPELNSYINNSKSSQYDTWKFHKMHASENATIQAYVAEKRDGKVTSSSLSELIQLTKLDSKIKQTVKDLREFEKSVRNPLAHLIQPFDEEELYRTTGFSSSVFLEKIIDLAIYCDIVYDRDNFYFDQMNQLILEELQKG</sequence>
<proteinExistence type="predicted"/>
<keyword evidence="2" id="KW-0418">Kinase</keyword>
<dbReference type="KEGG" id="saco:SAME_01125"/>
<evidence type="ECO:0000259" key="1">
    <source>
        <dbReference type="Pfam" id="PF09659"/>
    </source>
</evidence>
<evidence type="ECO:0000313" key="2">
    <source>
        <dbReference type="EMBL" id="SNV40229.1"/>
    </source>
</evidence>
<dbReference type="RefSeq" id="WP_017770066.1">
    <property type="nucleotide sequence ID" value="NZ_LT906454.1"/>
</dbReference>
<dbReference type="Pfam" id="PF09659">
    <property type="entry name" value="Cas_Csm6_HEPN"/>
    <property type="match status" value="1"/>
</dbReference>
<dbReference type="OrthoDB" id="2232762at2"/>
<reference evidence="2 3" key="1">
    <citation type="submission" date="2017-06" db="EMBL/GenBank/DDBJ databases">
        <authorList>
            <consortium name="Pathogen Informatics"/>
        </authorList>
    </citation>
    <scope>NUCLEOTIDE SEQUENCE [LARGE SCALE GENOMIC DNA]</scope>
    <source>
        <strain evidence="2 3">NCTC11291</strain>
    </source>
</reference>
<dbReference type="AlphaFoldDB" id="A0A239X105"/>
<dbReference type="GO" id="GO:0016301">
    <property type="term" value="F:kinase activity"/>
    <property type="evidence" value="ECO:0007669"/>
    <property type="project" value="UniProtKB-KW"/>
</dbReference>
<dbReference type="Proteomes" id="UP000215144">
    <property type="component" value="Chromosome 1"/>
</dbReference>
<gene>
    <name evidence="2" type="ORF">SAMEA4504048_01125</name>
</gene>